<dbReference type="KEGG" id="acek:FLP30_08030"/>
<dbReference type="Gene3D" id="1.25.40.10">
    <property type="entry name" value="Tetratricopeptide repeat domain"/>
    <property type="match status" value="1"/>
</dbReference>
<dbReference type="OrthoDB" id="8480494at2"/>
<dbReference type="SUPFAM" id="SSF48452">
    <property type="entry name" value="TPR-like"/>
    <property type="match status" value="1"/>
</dbReference>
<gene>
    <name evidence="2" type="ORF">FLP30_08030</name>
</gene>
<keyword evidence="3" id="KW-1185">Reference proteome</keyword>
<dbReference type="RefSeq" id="WP_149279354.1">
    <property type="nucleotide sequence ID" value="NZ_CP043506.1"/>
</dbReference>
<name>A0A5C1YQ56_9PROT</name>
<evidence type="ECO:0000256" key="1">
    <source>
        <dbReference type="PROSITE-ProRule" id="PRU00339"/>
    </source>
</evidence>
<evidence type="ECO:0000313" key="3">
    <source>
        <dbReference type="Proteomes" id="UP000324536"/>
    </source>
</evidence>
<dbReference type="EMBL" id="CP043506">
    <property type="protein sequence ID" value="QEO17678.1"/>
    <property type="molecule type" value="Genomic_DNA"/>
</dbReference>
<sequence>MKSGVLPSMSLSLPVRGVLAGTALLVWASSGVAVSRHGAARPDTKATNWSADACMTMLGDDPFGARDYAQAWQHHGGGRDAKHCQALAQLRTGQEETAAQMLDDLARLSAQDNKGGSVTPHARAAIAAEAAGAWLAIGQPVKAEDSATYGLGLAPGDQALLVVQARALLAQDKVGQAVQSLTALVQAQANAAPQVFVLLASAERRAGQMDSALQHVQHAIEADPQDPAALLERGIIRERRGDPAGARKDWLQVLDLAPDSHEADLARQDLDIMAADPDSQ</sequence>
<dbReference type="PROSITE" id="PS50005">
    <property type="entry name" value="TPR"/>
    <property type="match status" value="1"/>
</dbReference>
<dbReference type="InterPro" id="IPR011990">
    <property type="entry name" value="TPR-like_helical_dom_sf"/>
</dbReference>
<feature type="repeat" description="TPR" evidence="1">
    <location>
        <begin position="193"/>
        <end position="226"/>
    </location>
</feature>
<keyword evidence="1" id="KW-0802">TPR repeat</keyword>
<dbReference type="SMART" id="SM00028">
    <property type="entry name" value="TPR"/>
    <property type="match status" value="2"/>
</dbReference>
<reference evidence="2 3" key="1">
    <citation type="submission" date="2019-09" db="EMBL/GenBank/DDBJ databases">
        <title>Genome sequencing of strain KACC 21233.</title>
        <authorList>
            <person name="Heo J."/>
            <person name="Kim S.-J."/>
            <person name="Kim J.-S."/>
            <person name="Hong S.-B."/>
            <person name="Kwon S.-W."/>
        </authorList>
    </citation>
    <scope>NUCLEOTIDE SEQUENCE [LARGE SCALE GENOMIC DNA]</scope>
    <source>
        <strain evidence="2 3">KACC 21233</strain>
    </source>
</reference>
<protein>
    <submittedName>
        <fullName evidence="2">Tetratricopeptide repeat protein</fullName>
    </submittedName>
</protein>
<evidence type="ECO:0000313" key="2">
    <source>
        <dbReference type="EMBL" id="QEO17678.1"/>
    </source>
</evidence>
<dbReference type="Pfam" id="PF13432">
    <property type="entry name" value="TPR_16"/>
    <property type="match status" value="1"/>
</dbReference>
<dbReference type="AlphaFoldDB" id="A0A5C1YQ56"/>
<organism evidence="2 3">
    <name type="scientific">Acetobacter vaccinii</name>
    <dbReference type="NCBI Taxonomy" id="2592655"/>
    <lineage>
        <taxon>Bacteria</taxon>
        <taxon>Pseudomonadati</taxon>
        <taxon>Pseudomonadota</taxon>
        <taxon>Alphaproteobacteria</taxon>
        <taxon>Acetobacterales</taxon>
        <taxon>Acetobacteraceae</taxon>
        <taxon>Acetobacter</taxon>
    </lineage>
</organism>
<accession>A0A5C1YQ56</accession>
<dbReference type="InterPro" id="IPR019734">
    <property type="entry name" value="TPR_rpt"/>
</dbReference>
<proteinExistence type="predicted"/>
<dbReference type="Proteomes" id="UP000324536">
    <property type="component" value="Chromosome"/>
</dbReference>